<dbReference type="HOGENOM" id="CLU_008325_1_2_11"/>
<dbReference type="CDD" id="cd04861">
    <property type="entry name" value="LigD_Pol_like"/>
    <property type="match status" value="1"/>
</dbReference>
<sequence length="306" mass="33319">MGDSGTAAPSSQTVDVDGRHFKVSNLDKVLYPLTGTTKADLIAYYAAIAPTILPHLAGRGVTLVRHPNGVGEPGFFEKRCPSHRPDWLDTVDDPGDKRGAIAACALDEPAALVWTANLAALELHTHMALGDDLDTPTMLVLDLDPGPDVDLSGCCEVALWLREVLDSVDLMGFAKTSGSKGMQLYVPLNTPHDYDHTSSFALAMGQLLAKREPKRVLTEMTKAKRNGKVFIDWSQNTRHKTTITPYSTRARDRPTVSTPISWDEVTAGADGEPLSFDIHDVPDRVEELGDLFADTLTLKQHLPQRG</sequence>
<name>R4YYL5_9ACTN</name>
<gene>
    <name evidence="2" type="ORF">BN381_210115</name>
</gene>
<dbReference type="InterPro" id="IPR052171">
    <property type="entry name" value="NHEJ_LigD"/>
</dbReference>
<dbReference type="Gene3D" id="3.90.920.10">
    <property type="entry name" value="DNA primase, PRIM domain"/>
    <property type="match status" value="1"/>
</dbReference>
<dbReference type="EMBL" id="CANL01000014">
    <property type="protein sequence ID" value="CCM63425.1"/>
    <property type="molecule type" value="Genomic_DNA"/>
</dbReference>
<dbReference type="PANTHER" id="PTHR42705">
    <property type="entry name" value="BIFUNCTIONAL NON-HOMOLOGOUS END JOINING PROTEIN LIGD"/>
    <property type="match status" value="1"/>
</dbReference>
<accession>R4YYL5</accession>
<organism evidence="2 3">
    <name type="scientific">Candidatus Neomicrothrix parvicella RN1</name>
    <dbReference type="NCBI Taxonomy" id="1229780"/>
    <lineage>
        <taxon>Bacteria</taxon>
        <taxon>Bacillati</taxon>
        <taxon>Actinomycetota</taxon>
        <taxon>Acidimicrobiia</taxon>
        <taxon>Acidimicrobiales</taxon>
        <taxon>Microthrixaceae</taxon>
        <taxon>Candidatus Neomicrothrix</taxon>
    </lineage>
</organism>
<dbReference type="eggNOG" id="COG3285">
    <property type="taxonomic scope" value="Bacteria"/>
</dbReference>
<reference evidence="2 3" key="1">
    <citation type="journal article" date="2013" name="ISME J.">
        <title>Metabolic model for the filamentous 'Candidatus Microthrix parvicella' based on genomic and metagenomic analyses.</title>
        <authorList>
            <person name="Jon McIlroy S."/>
            <person name="Kristiansen R."/>
            <person name="Albertsen M."/>
            <person name="Michael Karst S."/>
            <person name="Rossetti S."/>
            <person name="Lund Nielsen J."/>
            <person name="Tandoi V."/>
            <person name="James Seviour R."/>
            <person name="Nielsen P.H."/>
        </authorList>
    </citation>
    <scope>NUCLEOTIDE SEQUENCE [LARGE SCALE GENOMIC DNA]</scope>
    <source>
        <strain evidence="2 3">RN1</strain>
    </source>
</reference>
<dbReference type="NCBIfam" id="TIGR02778">
    <property type="entry name" value="ligD_pol"/>
    <property type="match status" value="1"/>
</dbReference>
<feature type="domain" description="DNA ligase D polymerase" evidence="1">
    <location>
        <begin position="37"/>
        <end position="292"/>
    </location>
</feature>
<dbReference type="Pfam" id="PF21686">
    <property type="entry name" value="LigD_Prim-Pol"/>
    <property type="match status" value="1"/>
</dbReference>
<protein>
    <submittedName>
        <fullName evidence="2">DNA primase-like protein</fullName>
    </submittedName>
</protein>
<dbReference type="AlphaFoldDB" id="R4YYL5"/>
<dbReference type="RefSeq" id="WP_012225946.1">
    <property type="nucleotide sequence ID" value="NZ_HG422565.1"/>
</dbReference>
<proteinExistence type="predicted"/>
<dbReference type="STRING" id="1229780.BN381_210115"/>
<dbReference type="InterPro" id="IPR014145">
    <property type="entry name" value="LigD_pol_dom"/>
</dbReference>
<dbReference type="OrthoDB" id="9802472at2"/>
<evidence type="ECO:0000259" key="1">
    <source>
        <dbReference type="Pfam" id="PF21686"/>
    </source>
</evidence>
<evidence type="ECO:0000313" key="3">
    <source>
        <dbReference type="Proteomes" id="UP000018291"/>
    </source>
</evidence>
<dbReference type="Proteomes" id="UP000018291">
    <property type="component" value="Unassembled WGS sequence"/>
</dbReference>
<keyword evidence="3" id="KW-1185">Reference proteome</keyword>
<dbReference type="PANTHER" id="PTHR42705:SF2">
    <property type="entry name" value="BIFUNCTIONAL NON-HOMOLOGOUS END JOINING PROTEIN LIGD"/>
    <property type="match status" value="1"/>
</dbReference>
<comment type="caution">
    <text evidence="2">The sequence shown here is derived from an EMBL/GenBank/DDBJ whole genome shotgun (WGS) entry which is preliminary data.</text>
</comment>
<evidence type="ECO:0000313" key="2">
    <source>
        <dbReference type="EMBL" id="CCM63425.1"/>
    </source>
</evidence>